<keyword evidence="5" id="KW-0378">Hydrolase</keyword>
<feature type="signal peptide" evidence="10">
    <location>
        <begin position="1"/>
        <end position="26"/>
    </location>
</feature>
<dbReference type="CDD" id="cd03858">
    <property type="entry name" value="M14_CP_N-E_like"/>
    <property type="match status" value="1"/>
</dbReference>
<feature type="active site" description="Proton donor/acceptor" evidence="8">
    <location>
        <position position="729"/>
    </location>
</feature>
<protein>
    <submittedName>
        <fullName evidence="13">Carboxypeptidase D</fullName>
    </submittedName>
</protein>
<feature type="transmembrane region" description="Helical" evidence="9">
    <location>
        <begin position="1568"/>
        <end position="1592"/>
    </location>
</feature>
<dbReference type="PANTHER" id="PTHR11532">
    <property type="entry name" value="PROTEASE M14 CARBOXYPEPTIDASE"/>
    <property type="match status" value="1"/>
</dbReference>
<dbReference type="InterPro" id="IPR008969">
    <property type="entry name" value="CarboxyPept-like_regulatory"/>
</dbReference>
<dbReference type="PROSITE" id="PS00133">
    <property type="entry name" value="CARBOXYPEPT_ZN_2"/>
    <property type="match status" value="2"/>
</dbReference>
<keyword evidence="9" id="KW-1133">Transmembrane helix</keyword>
<comment type="caution">
    <text evidence="8">Lacks conserved residue(s) required for the propagation of feature annotation.</text>
</comment>
<keyword evidence="12" id="KW-1185">Reference proteome</keyword>
<keyword evidence="9" id="KW-0812">Transmembrane</keyword>
<dbReference type="OrthoDB" id="10249045at2759"/>
<dbReference type="CDD" id="cd11308">
    <property type="entry name" value="Peptidase_M14NE-CP-C_like"/>
    <property type="match status" value="3"/>
</dbReference>
<dbReference type="GeneID" id="107221357"/>
<dbReference type="InterPro" id="IPR050753">
    <property type="entry name" value="Peptidase_M14_domain"/>
</dbReference>
<feature type="domain" description="Peptidase M14" evidence="11">
    <location>
        <begin position="860"/>
        <end position="1111"/>
    </location>
</feature>
<evidence type="ECO:0000256" key="7">
    <source>
        <dbReference type="ARBA" id="ARBA00023180"/>
    </source>
</evidence>
<evidence type="ECO:0000313" key="12">
    <source>
        <dbReference type="Proteomes" id="UP000829291"/>
    </source>
</evidence>
<dbReference type="Pfam" id="PF13620">
    <property type="entry name" value="CarboxypepD_reg"/>
    <property type="match status" value="3"/>
</dbReference>
<dbReference type="KEGG" id="nlo:107221357"/>
<evidence type="ECO:0000256" key="4">
    <source>
        <dbReference type="ARBA" id="ARBA00022723"/>
    </source>
</evidence>
<feature type="domain" description="Peptidase M14" evidence="11">
    <location>
        <begin position="461"/>
        <end position="759"/>
    </location>
</feature>
<reference evidence="13" key="1">
    <citation type="submission" date="2025-08" db="UniProtKB">
        <authorList>
            <consortium name="RefSeq"/>
        </authorList>
    </citation>
    <scope>IDENTIFICATION</scope>
    <source>
        <tissue evidence="13">Thorax and Abdomen</tissue>
    </source>
</reference>
<comment type="cofactor">
    <cofactor evidence="1">
        <name>Zn(2+)</name>
        <dbReference type="ChEBI" id="CHEBI:29105"/>
    </cofactor>
</comment>
<dbReference type="PROSITE" id="PS00132">
    <property type="entry name" value="CARBOXYPEPT_ZN_1"/>
    <property type="match status" value="2"/>
</dbReference>
<feature type="chain" id="PRO_5047472833" evidence="10">
    <location>
        <begin position="27"/>
        <end position="1668"/>
    </location>
</feature>
<dbReference type="GO" id="GO:0008270">
    <property type="term" value="F:zinc ion binding"/>
    <property type="evidence" value="ECO:0007669"/>
    <property type="project" value="InterPro"/>
</dbReference>
<keyword evidence="4" id="KW-0479">Metal-binding</keyword>
<evidence type="ECO:0000256" key="8">
    <source>
        <dbReference type="PROSITE-ProRule" id="PRU01379"/>
    </source>
</evidence>
<feature type="active site" description="Proton donor/acceptor" evidence="8">
    <location>
        <position position="316"/>
    </location>
</feature>
<gene>
    <name evidence="13" type="primary">LOC107221357</name>
</gene>
<name>A0A6J0BMJ1_NEOLC</name>
<proteinExistence type="inferred from homology"/>
<dbReference type="Pfam" id="PF00246">
    <property type="entry name" value="Peptidase_M14"/>
    <property type="match status" value="3"/>
</dbReference>
<keyword evidence="7" id="KW-0325">Glycoprotein</keyword>
<dbReference type="SMART" id="SM00631">
    <property type="entry name" value="Zn_pept"/>
    <property type="match status" value="2"/>
</dbReference>
<evidence type="ECO:0000256" key="6">
    <source>
        <dbReference type="ARBA" id="ARBA00022833"/>
    </source>
</evidence>
<evidence type="ECO:0000256" key="3">
    <source>
        <dbReference type="ARBA" id="ARBA00022645"/>
    </source>
</evidence>
<dbReference type="InterPro" id="IPR057246">
    <property type="entry name" value="CARBOXYPEPT_ZN_1"/>
</dbReference>
<dbReference type="RefSeq" id="XP_015515800.2">
    <property type="nucleotide sequence ID" value="XM_015660314.2"/>
</dbReference>
<dbReference type="Proteomes" id="UP000829291">
    <property type="component" value="Chromosome 2"/>
</dbReference>
<keyword evidence="3 13" id="KW-0121">Carboxypeptidase</keyword>
<keyword evidence="3 13" id="KW-0645">Protease</keyword>
<dbReference type="FunCoup" id="A0A6J0BMJ1">
    <property type="interactions" value="767"/>
</dbReference>
<keyword evidence="9" id="KW-0472">Membrane</keyword>
<dbReference type="PRINTS" id="PR00765">
    <property type="entry name" value="CRBOXYPTASEA"/>
</dbReference>
<accession>A0A6J0BMJ1</accession>
<dbReference type="GO" id="GO:0004181">
    <property type="term" value="F:metallocarboxypeptidase activity"/>
    <property type="evidence" value="ECO:0007669"/>
    <property type="project" value="InterPro"/>
</dbReference>
<dbReference type="InParanoid" id="A0A6J0BMJ1"/>
<feature type="domain" description="Peptidase M14" evidence="11">
    <location>
        <begin position="1202"/>
        <end position="1478"/>
    </location>
</feature>
<dbReference type="GO" id="GO:0006518">
    <property type="term" value="P:peptide metabolic process"/>
    <property type="evidence" value="ECO:0007669"/>
    <property type="project" value="TreeGrafter"/>
</dbReference>
<organism evidence="13">
    <name type="scientific">Neodiprion lecontei</name>
    <name type="common">Redheaded pine sawfly</name>
    <dbReference type="NCBI Taxonomy" id="441921"/>
    <lineage>
        <taxon>Eukaryota</taxon>
        <taxon>Metazoa</taxon>
        <taxon>Ecdysozoa</taxon>
        <taxon>Arthropoda</taxon>
        <taxon>Hexapoda</taxon>
        <taxon>Insecta</taxon>
        <taxon>Pterygota</taxon>
        <taxon>Neoptera</taxon>
        <taxon>Endopterygota</taxon>
        <taxon>Hymenoptera</taxon>
        <taxon>Tenthredinoidea</taxon>
        <taxon>Diprionidae</taxon>
        <taxon>Diprioninae</taxon>
        <taxon>Neodiprion</taxon>
    </lineage>
</organism>
<dbReference type="InterPro" id="IPR000834">
    <property type="entry name" value="Peptidase_M14"/>
</dbReference>
<evidence type="ECO:0000259" key="11">
    <source>
        <dbReference type="PROSITE" id="PS52035"/>
    </source>
</evidence>
<dbReference type="SUPFAM" id="SSF53187">
    <property type="entry name" value="Zn-dependent exopeptidases"/>
    <property type="match status" value="4"/>
</dbReference>
<evidence type="ECO:0000256" key="10">
    <source>
        <dbReference type="SAM" id="SignalP"/>
    </source>
</evidence>
<keyword evidence="10" id="KW-0732">Signal</keyword>
<evidence type="ECO:0000256" key="9">
    <source>
        <dbReference type="SAM" id="Phobius"/>
    </source>
</evidence>
<dbReference type="PANTHER" id="PTHR11532:SF73">
    <property type="entry name" value="CARBOXYPEPTIDASE D"/>
    <property type="match status" value="1"/>
</dbReference>
<evidence type="ECO:0000256" key="2">
    <source>
        <dbReference type="ARBA" id="ARBA00005988"/>
    </source>
</evidence>
<dbReference type="Gene3D" id="2.60.40.1120">
    <property type="entry name" value="Carboxypeptidase-like, regulatory domain"/>
    <property type="match status" value="4"/>
</dbReference>
<comment type="similarity">
    <text evidence="2 8">Belongs to the peptidase M14 family.</text>
</comment>
<dbReference type="PROSITE" id="PS52035">
    <property type="entry name" value="PEPTIDASE_M14"/>
    <property type="match status" value="4"/>
</dbReference>
<evidence type="ECO:0000256" key="1">
    <source>
        <dbReference type="ARBA" id="ARBA00001947"/>
    </source>
</evidence>
<feature type="domain" description="Peptidase M14" evidence="11">
    <location>
        <begin position="47"/>
        <end position="346"/>
    </location>
</feature>
<keyword evidence="6" id="KW-0862">Zinc</keyword>
<dbReference type="CDD" id="cd03868">
    <property type="entry name" value="M14_CPD_I"/>
    <property type="match status" value="1"/>
</dbReference>
<dbReference type="InterPro" id="IPR057247">
    <property type="entry name" value="CARBOXYPEPT_ZN_2"/>
</dbReference>
<dbReference type="SUPFAM" id="SSF49464">
    <property type="entry name" value="Carboxypeptidase regulatory domain-like"/>
    <property type="match status" value="4"/>
</dbReference>
<evidence type="ECO:0000313" key="13">
    <source>
        <dbReference type="RefSeq" id="XP_015515800.2"/>
    </source>
</evidence>
<dbReference type="GO" id="GO:0016485">
    <property type="term" value="P:protein processing"/>
    <property type="evidence" value="ECO:0007669"/>
    <property type="project" value="TreeGrafter"/>
</dbReference>
<sequence>MELYSLLKCTASVVFLLFTISLTCDGYSLREADESEQDINENFITPHYTHYEELKELLKNLTESYPNLAKVHSIGKSVEGRDLLVFEISENVNNRRLGEPMVKYVANMHGDEAVGRQLLVYLAQYLLHNYGKNERVTKLVNNTDIYLMPSMNPDGFEKSQEGLCESKSRFVGRENANHVDLNRNFPDQFDRKLAGQRRGSITEGRQNETVAMMTWIATEPFVLSGNIHGGAVVASYPYDSGIRRECCIESKSPDDELFKHLAHVYADNHPTMREGNACPPERFPGGVVNGAYWYEVTGGMQDFNYARSNSFEVTFELSCCKYPSADEMPEEWRLNKESLIKYLEQAHIGIKGLVTDADGQPIEGASIVVAGIKHNISTTNRGEYWRLLLPGTYSIYAAAWGYMPSEPVELTVNAEGGPTIFNFTLRSDPEASDQARSQLPTADELIRPRNEFGFFHHIDFKHHNYTEMEDFLMDLHNMYPNLTNLYHIGTSVQGRKLYVMEVTKDPGKHQPGVPEVKLVANMHGNEVIGREMLLLLLQYLCENYGSDKRVAEIVNTTRLHVMPSMNPDGYEASKVGDVLGIQGRSNANGIDLNRDFPDQYTPSKPNDIRQPETVAVMKWIDEIPFVLSANLHGGALVANYPFDDAPGQANSRPNYSPDDKVFKMIASTYSNAHPRMHLGKPCPSIFEGRNLLDESFPDGITNGARWYAVVGGMQDYNYINSNAFEITLELGCAKFPTAEKLPTFWLENREPLLAFIELAHKGVYGFVRSSIGNPVHNARIHVEGIEHDIYTATTGDYWRLLVPGTYNITASAAGYESESRTVTVPDSKLGVPLDFTLMSSDPNHWSSAYDFRIITNMEKGFLTNSELNSRLARLENSQPDVAEFQAGESSVSMAIHSLKVTHDVGGPEENKIHIGLIGGLYASQPAGREILERLARHVMIGNQIGNPPIKKLLDNVVLHFMPAVDPKFDSLPDSCNPSVKNEIGKNLLDSLNNKSQKVDAVTNALKQMMLTENFDALIIIGGGAKDVSSTLGDFNTYNNLARQYAAKLHREHCDSNMERENVFELQNGIKSQYNIPVITLLLSCCKYPSPDSVLSLWQENLPPLMELLHGLATGIRASVANEEGSPLREAKVKIDSSPTLYNLTKNMAYFQMILPPQTYSLTFSCEGYKSKSLPVVVNAKEMTSFNIVLEKDEIPEHISATTAFTSSDIDVNSLLNDLNGKYPKISKLHTIGKMDNGRTAMSLEIGAQNQDVQLTGVPSILFLSGVEENSPAATEVLVKFAEYLLSNYRKDPIITDYIEKFAVHIAPNVNAFENVTQSCIPRTNSSLEFPIAEPLSSDASVIANWLKEVNAILAVSLLTGSVHVEIPFGDKHGKFFNKIYETDDEELLQRLAKTYISQHPTMASKNKKCETSVKMGSPGVSHSGIAFNQAKVNSLIDYVYLNTSTLMLNVYVSCCNTDHVADVWTENEKSLLAMIGAVNQGISGYIINESNEPITGAELSYDNSLHRVRNGKTGAYWILRLAGSHTVTAQAPGYLPDTKLIVTPHVDKFTPLMFKLQRNQDVFGMPRIVFIILTGIICLGIVVSGVCCYAGCQTMNRQKNQNKKGYAFSLLPDGTSFFDDDEKEISIFKTPLKGKHVVDVNTKPYFDQLHASDSEDESDLEFIRPERD</sequence>
<evidence type="ECO:0000256" key="5">
    <source>
        <dbReference type="ARBA" id="ARBA00022801"/>
    </source>
</evidence>
<dbReference type="GO" id="GO:0005615">
    <property type="term" value="C:extracellular space"/>
    <property type="evidence" value="ECO:0007669"/>
    <property type="project" value="TreeGrafter"/>
</dbReference>
<dbReference type="Gene3D" id="3.40.630.10">
    <property type="entry name" value="Zn peptidases"/>
    <property type="match status" value="4"/>
</dbReference>